<keyword evidence="3" id="KW-0812">Transmembrane</keyword>
<evidence type="ECO:0000313" key="4">
    <source>
        <dbReference type="EMBL" id="ACB40394.1"/>
    </source>
</evidence>
<dbReference type="PANTHER" id="PTHR42751:SF3">
    <property type="entry name" value="SODIUM_GLUTAMATE SYMPORTER"/>
    <property type="match status" value="1"/>
</dbReference>
<feature type="transmembrane region" description="Helical" evidence="3">
    <location>
        <begin position="165"/>
        <end position="183"/>
    </location>
</feature>
<dbReference type="Proteomes" id="UP000001694">
    <property type="component" value="Chromosome"/>
</dbReference>
<evidence type="ECO:0000256" key="2">
    <source>
        <dbReference type="ARBA" id="ARBA00022448"/>
    </source>
</evidence>
<feature type="transmembrane region" description="Helical" evidence="3">
    <location>
        <begin position="28"/>
        <end position="51"/>
    </location>
</feature>
<keyword evidence="3" id="KW-0472">Membrane</keyword>
<keyword evidence="5" id="KW-1185">Reference proteome</keyword>
<evidence type="ECO:0000313" key="5">
    <source>
        <dbReference type="Proteomes" id="UP000001694"/>
    </source>
</evidence>
<proteinExistence type="inferred from homology"/>
<feature type="transmembrane region" description="Helical" evidence="3">
    <location>
        <begin position="332"/>
        <end position="351"/>
    </location>
</feature>
<dbReference type="AlphaFoldDB" id="B1Y9G5"/>
<feature type="transmembrane region" description="Helical" evidence="3">
    <location>
        <begin position="195"/>
        <end position="227"/>
    </location>
</feature>
<feature type="transmembrane region" description="Helical" evidence="3">
    <location>
        <begin position="305"/>
        <end position="326"/>
    </location>
</feature>
<organism evidence="4 5">
    <name type="scientific">Pyrobaculum neutrophilum (strain DSM 2338 / JCM 9278 / NBRC 100436 / V24Sta)</name>
    <name type="common">Thermoproteus neutrophilus</name>
    <dbReference type="NCBI Taxonomy" id="444157"/>
    <lineage>
        <taxon>Archaea</taxon>
        <taxon>Thermoproteota</taxon>
        <taxon>Thermoprotei</taxon>
        <taxon>Thermoproteales</taxon>
        <taxon>Thermoproteaceae</taxon>
        <taxon>Pyrobaculum</taxon>
    </lineage>
</organism>
<protein>
    <submittedName>
        <fullName evidence="4">Sodium/hydrogen exchanger</fullName>
    </submittedName>
</protein>
<keyword evidence="3" id="KW-1133">Transmembrane helix</keyword>
<comment type="similarity">
    <text evidence="1">Belongs to the monovalent cation:proton antiporter 2 (CPA2) transporter (TC 2.A.37) family.</text>
</comment>
<feature type="transmembrane region" description="Helical" evidence="3">
    <location>
        <begin position="403"/>
        <end position="421"/>
    </location>
</feature>
<dbReference type="InterPro" id="IPR038770">
    <property type="entry name" value="Na+/solute_symporter_sf"/>
</dbReference>
<dbReference type="STRING" id="444157.Tneu_1469"/>
<dbReference type="Gene3D" id="1.20.1530.20">
    <property type="match status" value="1"/>
</dbReference>
<keyword evidence="2" id="KW-0813">Transport</keyword>
<sequence length="500" mass="53169">MLLGEISIAVFIGVLFAYFLDRVGFPSFLGFFLAGALVGKLAGVALPEIYIQLLLSLVAFEVGRQLGAGGFSPAAFFAVIIEASLIVSFTTLIYKLAGLTLGDALVASVVMLSSSSLLTTKLVSGLPSEARSVALSLTSLEDAVLFFTLSLLLGGTNLGNLPISLVMLVALAAVALALFKFFYRYIVGRDYALPFALATAFALVYIVQSLHIASPFLGAFIGGYLFSKADVHGVHTREAAALSNLIIYIYMLALGVSIPAAAVDPLLLALSISAALLAVFIRAAAVFTSSWLVTGKPSLSVDVSLATAHISEISITIPILAYQLGVIKNAELALALAIAPVITLFLAPWAWGRRGALERFVSRRVGELKTAVAYEKLYRVLTHAFLAVAKLAILSVATALAIAYLWPASPVLLVLTLPFMVKYSRAMYRDLLIALREVGKARAASIVVVTSVFALSMYVAFALVVKIAEVHLYTSLLVAAVLLYNLFAVLRATRRSDNPV</sequence>
<dbReference type="HOGENOM" id="CLU_543622_0_0_2"/>
<feature type="transmembrane region" description="Helical" evidence="3">
    <location>
        <begin position="268"/>
        <end position="293"/>
    </location>
</feature>
<feature type="transmembrane region" description="Helical" evidence="3">
    <location>
        <begin position="132"/>
        <end position="153"/>
    </location>
</feature>
<dbReference type="EMBL" id="CP001014">
    <property type="protein sequence ID" value="ACB40394.1"/>
    <property type="molecule type" value="Genomic_DNA"/>
</dbReference>
<dbReference type="GeneID" id="6166189"/>
<evidence type="ECO:0000256" key="1">
    <source>
        <dbReference type="ARBA" id="ARBA00005551"/>
    </source>
</evidence>
<feature type="transmembrane region" description="Helical" evidence="3">
    <location>
        <begin position="470"/>
        <end position="490"/>
    </location>
</feature>
<reference evidence="4" key="1">
    <citation type="submission" date="2008-03" db="EMBL/GenBank/DDBJ databases">
        <title>Complete sequence of Thermoproteus neutrophilus V24Sta.</title>
        <authorList>
            <consortium name="US DOE Joint Genome Institute"/>
            <person name="Copeland A."/>
            <person name="Lucas S."/>
            <person name="Lapidus A."/>
            <person name="Glavina del Rio T."/>
            <person name="Dalin E."/>
            <person name="Tice H."/>
            <person name="Bruce D."/>
            <person name="Goodwin L."/>
            <person name="Pitluck S."/>
            <person name="Sims D."/>
            <person name="Brettin T."/>
            <person name="Detter J.C."/>
            <person name="Han C."/>
            <person name="Kuske C.R."/>
            <person name="Schmutz J."/>
            <person name="Larimer F."/>
            <person name="Land M."/>
            <person name="Hauser L."/>
            <person name="Kyrpides N."/>
            <person name="Mikhailova N."/>
            <person name="Biddle J.F."/>
            <person name="Zhang Z."/>
            <person name="Fitz-Gibbon S.T."/>
            <person name="Lowe T.M."/>
            <person name="Saltikov C."/>
            <person name="House C.H."/>
            <person name="Richardson P."/>
        </authorList>
    </citation>
    <scope>NUCLEOTIDE SEQUENCE [LARGE SCALE GENOMIC DNA]</scope>
    <source>
        <strain evidence="4">V24Sta</strain>
    </source>
</reference>
<evidence type="ECO:0000256" key="3">
    <source>
        <dbReference type="SAM" id="Phobius"/>
    </source>
</evidence>
<name>B1Y9G5_PYRNV</name>
<gene>
    <name evidence="4" type="ordered locus">Tneu_1469</name>
</gene>
<feature type="transmembrane region" description="Helical" evidence="3">
    <location>
        <begin position="442"/>
        <end position="464"/>
    </location>
</feature>
<dbReference type="OrthoDB" id="28957at2157"/>
<dbReference type="PANTHER" id="PTHR42751">
    <property type="entry name" value="SODIUM/HYDROGEN EXCHANGER FAMILY/TRKA DOMAIN PROTEIN"/>
    <property type="match status" value="1"/>
</dbReference>
<feature type="transmembrane region" description="Helical" evidence="3">
    <location>
        <begin position="6"/>
        <end position="21"/>
    </location>
</feature>
<dbReference type="eggNOG" id="arCOG01969">
    <property type="taxonomic scope" value="Archaea"/>
</dbReference>
<feature type="transmembrane region" description="Helical" evidence="3">
    <location>
        <begin position="71"/>
        <end position="94"/>
    </location>
</feature>
<accession>B1Y9G5</accession>
<dbReference type="KEGG" id="tne:Tneu_1469"/>
<feature type="transmembrane region" description="Helical" evidence="3">
    <location>
        <begin position="101"/>
        <end position="120"/>
    </location>
</feature>
<feature type="transmembrane region" description="Helical" evidence="3">
    <location>
        <begin position="239"/>
        <end position="262"/>
    </location>
</feature>
<dbReference type="RefSeq" id="WP_012350813.1">
    <property type="nucleotide sequence ID" value="NC_010525.1"/>
</dbReference>